<accession>T1EIB7</accession>
<dbReference type="HOGENOM" id="CLU_046550_7_0_1"/>
<dbReference type="SUPFAM" id="SSF52949">
    <property type="entry name" value="Macro domain-like"/>
    <property type="match status" value="1"/>
</dbReference>
<dbReference type="KEGG" id="hro:HELRODRAFT_136060"/>
<dbReference type="InParanoid" id="T1EIB7"/>
<protein>
    <recommendedName>
        <fullName evidence="1">Macro domain-containing protein</fullName>
    </recommendedName>
</protein>
<evidence type="ECO:0000313" key="3">
    <source>
        <dbReference type="EnsemblMetazoa" id="HelroP136060"/>
    </source>
</evidence>
<dbReference type="PANTHER" id="PTHR11106">
    <property type="entry name" value="GANGLIOSIDE INDUCED DIFFERENTIATION ASSOCIATED PROTEIN 2-RELATED"/>
    <property type="match status" value="1"/>
</dbReference>
<proteinExistence type="predicted"/>
<dbReference type="InterPro" id="IPR043472">
    <property type="entry name" value="Macro_dom-like"/>
</dbReference>
<dbReference type="EMBL" id="KB095959">
    <property type="protein sequence ID" value="ESO09298.1"/>
    <property type="molecule type" value="Genomic_DNA"/>
</dbReference>
<dbReference type="GO" id="GO:0006974">
    <property type="term" value="P:DNA damage response"/>
    <property type="evidence" value="ECO:0000318"/>
    <property type="project" value="GO_Central"/>
</dbReference>
<dbReference type="PROSITE" id="PS51154">
    <property type="entry name" value="MACRO"/>
    <property type="match status" value="1"/>
</dbReference>
<sequence length="124" mass="13115">IQLILGSILESNADVIVNAANSRLQHNGGVAHAISMAAGTDVQAECSSYVKQHGEVSTSDVYISGPGRLKFKAIIHAVGPIYRAQTNANTLLCNTISNIMKCCEGRKWSNVALPAISTGIFSFP</sequence>
<dbReference type="EMBL" id="AMQM01002928">
    <property type="status" value="NOT_ANNOTATED_CDS"/>
    <property type="molecule type" value="Genomic_DNA"/>
</dbReference>
<dbReference type="EnsemblMetazoa" id="HelroT136060">
    <property type="protein sequence ID" value="HelroP136060"/>
    <property type="gene ID" value="HelroG136060"/>
</dbReference>
<dbReference type="Pfam" id="PF01661">
    <property type="entry name" value="Macro"/>
    <property type="match status" value="1"/>
</dbReference>
<evidence type="ECO:0000313" key="2">
    <source>
        <dbReference type="EMBL" id="ESO09298.1"/>
    </source>
</evidence>
<dbReference type="OrthoDB" id="6133115at2759"/>
<reference evidence="3" key="3">
    <citation type="submission" date="2015-06" db="UniProtKB">
        <authorList>
            <consortium name="EnsemblMetazoa"/>
        </authorList>
    </citation>
    <scope>IDENTIFICATION</scope>
</reference>
<reference evidence="4" key="1">
    <citation type="submission" date="2012-12" db="EMBL/GenBank/DDBJ databases">
        <authorList>
            <person name="Hellsten U."/>
            <person name="Grimwood J."/>
            <person name="Chapman J.A."/>
            <person name="Shapiro H."/>
            <person name="Aerts A."/>
            <person name="Otillar R.P."/>
            <person name="Terry A.Y."/>
            <person name="Boore J.L."/>
            <person name="Simakov O."/>
            <person name="Marletaz F."/>
            <person name="Cho S.-J."/>
            <person name="Edsinger-Gonzales E."/>
            <person name="Havlak P."/>
            <person name="Kuo D.-H."/>
            <person name="Larsson T."/>
            <person name="Lv J."/>
            <person name="Arendt D."/>
            <person name="Savage R."/>
            <person name="Osoegawa K."/>
            <person name="de Jong P."/>
            <person name="Lindberg D.R."/>
            <person name="Seaver E.C."/>
            <person name="Weisblat D.A."/>
            <person name="Putnam N.H."/>
            <person name="Grigoriev I.V."/>
            <person name="Rokhsar D.S."/>
        </authorList>
    </citation>
    <scope>NUCLEOTIDE SEQUENCE</scope>
</reference>
<dbReference type="GeneID" id="20196317"/>
<reference evidence="2 4" key="2">
    <citation type="journal article" date="2013" name="Nature">
        <title>Insights into bilaterian evolution from three spiralian genomes.</title>
        <authorList>
            <person name="Simakov O."/>
            <person name="Marletaz F."/>
            <person name="Cho S.J."/>
            <person name="Edsinger-Gonzales E."/>
            <person name="Havlak P."/>
            <person name="Hellsten U."/>
            <person name="Kuo D.H."/>
            <person name="Larsson T."/>
            <person name="Lv J."/>
            <person name="Arendt D."/>
            <person name="Savage R."/>
            <person name="Osoegawa K."/>
            <person name="de Jong P."/>
            <person name="Grimwood J."/>
            <person name="Chapman J.A."/>
            <person name="Shapiro H."/>
            <person name="Aerts A."/>
            <person name="Otillar R.P."/>
            <person name="Terry A.Y."/>
            <person name="Boore J.L."/>
            <person name="Grigoriev I.V."/>
            <person name="Lindberg D.R."/>
            <person name="Seaver E.C."/>
            <person name="Weisblat D.A."/>
            <person name="Putnam N.H."/>
            <person name="Rokhsar D.S."/>
        </authorList>
    </citation>
    <scope>NUCLEOTIDE SEQUENCE</scope>
</reference>
<dbReference type="GO" id="GO:0005654">
    <property type="term" value="C:nucleoplasm"/>
    <property type="evidence" value="ECO:0000318"/>
    <property type="project" value="GO_Central"/>
</dbReference>
<organism evidence="3 4">
    <name type="scientific">Helobdella robusta</name>
    <name type="common">Californian leech</name>
    <dbReference type="NCBI Taxonomy" id="6412"/>
    <lineage>
        <taxon>Eukaryota</taxon>
        <taxon>Metazoa</taxon>
        <taxon>Spiralia</taxon>
        <taxon>Lophotrochozoa</taxon>
        <taxon>Annelida</taxon>
        <taxon>Clitellata</taxon>
        <taxon>Hirudinea</taxon>
        <taxon>Rhynchobdellida</taxon>
        <taxon>Glossiphoniidae</taxon>
        <taxon>Helobdella</taxon>
    </lineage>
</organism>
<evidence type="ECO:0000259" key="1">
    <source>
        <dbReference type="PROSITE" id="PS51154"/>
    </source>
</evidence>
<evidence type="ECO:0000313" key="4">
    <source>
        <dbReference type="Proteomes" id="UP000015101"/>
    </source>
</evidence>
<keyword evidence="4" id="KW-1185">Reference proteome</keyword>
<dbReference type="GO" id="GO:0140293">
    <property type="term" value="F:ADP-ribosylglutamate hydrolase activity"/>
    <property type="evidence" value="ECO:0000318"/>
    <property type="project" value="GO_Central"/>
</dbReference>
<dbReference type="OMA" id="CNTISNI"/>
<dbReference type="GO" id="GO:0042278">
    <property type="term" value="P:purine nucleoside metabolic process"/>
    <property type="evidence" value="ECO:0000318"/>
    <property type="project" value="GO_Central"/>
</dbReference>
<dbReference type="PANTHER" id="PTHR11106:SF27">
    <property type="entry name" value="MACRO DOMAIN-CONTAINING PROTEIN"/>
    <property type="match status" value="1"/>
</dbReference>
<dbReference type="Proteomes" id="UP000015101">
    <property type="component" value="Unassembled WGS sequence"/>
</dbReference>
<gene>
    <name evidence="3" type="primary">20196317</name>
    <name evidence="2" type="ORF">HELRODRAFT_136060</name>
</gene>
<dbReference type="Gene3D" id="3.40.220.10">
    <property type="entry name" value="Leucine Aminopeptidase, subunit E, domain 1"/>
    <property type="match status" value="1"/>
</dbReference>
<dbReference type="SMART" id="SM00506">
    <property type="entry name" value="A1pp"/>
    <property type="match status" value="1"/>
</dbReference>
<dbReference type="AlphaFoldDB" id="T1EIB7"/>
<dbReference type="STRING" id="6412.T1EIB7"/>
<feature type="domain" description="Macro" evidence="1">
    <location>
        <begin position="1"/>
        <end position="124"/>
    </location>
</feature>
<dbReference type="InterPro" id="IPR002589">
    <property type="entry name" value="Macro_dom"/>
</dbReference>
<dbReference type="RefSeq" id="XP_009012391.1">
    <property type="nucleotide sequence ID" value="XM_009014143.1"/>
</dbReference>
<name>T1EIB7_HELRO</name>
<dbReference type="CTD" id="20196317"/>
<dbReference type="eggNOG" id="KOG2633">
    <property type="taxonomic scope" value="Eukaryota"/>
</dbReference>